<keyword evidence="3" id="KW-1185">Reference proteome</keyword>
<gene>
    <name evidence="2" type="ORF">RRF57_010322</name>
</gene>
<proteinExistence type="predicted"/>
<comment type="caution">
    <text evidence="2">The sequence shown here is derived from an EMBL/GenBank/DDBJ whole genome shotgun (WGS) entry which is preliminary data.</text>
</comment>
<feature type="domain" description="Azaphilone pigments biosynthesis cluster protein L N-terminal" evidence="1">
    <location>
        <begin position="1"/>
        <end position="131"/>
    </location>
</feature>
<name>A0AAN7V3I8_9PEZI</name>
<accession>A0AAN7V3I8</accession>
<reference evidence="2 3" key="1">
    <citation type="submission" date="2023-10" db="EMBL/GenBank/DDBJ databases">
        <title>Draft genome sequence of Xylaria bambusicola isolate GMP-LS, the root and basal stem rot pathogen of sugarcane in Indonesia.</title>
        <authorList>
            <person name="Selvaraj P."/>
            <person name="Muralishankar V."/>
            <person name="Muruganantham S."/>
            <person name="Sp S."/>
            <person name="Haryani S."/>
            <person name="Lau K.J.X."/>
            <person name="Naqvi N.I."/>
        </authorList>
    </citation>
    <scope>NUCLEOTIDE SEQUENCE [LARGE SCALE GENOMIC DNA]</scope>
    <source>
        <strain evidence="2">GMP-LS</strain>
    </source>
</reference>
<evidence type="ECO:0000259" key="1">
    <source>
        <dbReference type="Pfam" id="PF17111"/>
    </source>
</evidence>
<dbReference type="EMBL" id="JAWHQM010000043">
    <property type="protein sequence ID" value="KAK5634609.1"/>
    <property type="molecule type" value="Genomic_DNA"/>
</dbReference>
<evidence type="ECO:0000313" key="3">
    <source>
        <dbReference type="Proteomes" id="UP001305414"/>
    </source>
</evidence>
<dbReference type="AlphaFoldDB" id="A0AAN7V3I8"/>
<dbReference type="Proteomes" id="UP001305414">
    <property type="component" value="Unassembled WGS sequence"/>
</dbReference>
<dbReference type="InterPro" id="IPR031348">
    <property type="entry name" value="PigL_N"/>
</dbReference>
<dbReference type="Pfam" id="PF17111">
    <property type="entry name" value="PigL_N"/>
    <property type="match status" value="1"/>
</dbReference>
<sequence length="164" mass="18079">MDPLSITTSVITLLGAASNVYNALQSIRNADRALQSLVKEVGTLNGYLRSIDKALEDCRGNAYALSHIDPALWKESKIALSDCQETINELGFVFKEPKRPSRSNTLFRRARVAAEMRSRAGDIASFREKISMSNLSLQTLLQSSMCKSYNTPRIPSGSHVVLTT</sequence>
<protein>
    <recommendedName>
        <fullName evidence="1">Azaphilone pigments biosynthesis cluster protein L N-terminal domain-containing protein</fullName>
    </recommendedName>
</protein>
<evidence type="ECO:0000313" key="2">
    <source>
        <dbReference type="EMBL" id="KAK5634609.1"/>
    </source>
</evidence>
<organism evidence="2 3">
    <name type="scientific">Xylaria bambusicola</name>
    <dbReference type="NCBI Taxonomy" id="326684"/>
    <lineage>
        <taxon>Eukaryota</taxon>
        <taxon>Fungi</taxon>
        <taxon>Dikarya</taxon>
        <taxon>Ascomycota</taxon>
        <taxon>Pezizomycotina</taxon>
        <taxon>Sordariomycetes</taxon>
        <taxon>Xylariomycetidae</taxon>
        <taxon>Xylariales</taxon>
        <taxon>Xylariaceae</taxon>
        <taxon>Xylaria</taxon>
    </lineage>
</organism>